<sequence length="482" mass="55711">MKNYQKFCFETENEKIEWNFDEKKQFLKLKQLFLKFGRRFLIQTVAILVDVFNDEFEHFLMISTNEKYEKDLIFAGFLINDGIALFPNEKFEISGLETNDPELDGKIKKLLEFSRVLTKEFGRSFLEEFVAPSNFRRWSEERIFWRIAKVVADNLTFFNGNARFSSDCFDFGRKQVDPEKCQKLMVGMSAVYSKIQVHLNAKPFYQVLPVYKEAHAEICREIARFLARIGRLEESIKFIDDGIMKGAQSNDKSLSKLANFVCPKLEPCPTVEILQTPFPVPGPMRKTKQIMSKSRPSLEFFWQHCIRDSKPLVIKDLVNSFPIFDFFDFDYLNKIHGHRRAPIEFGSNQLDLLDAVVIPDYASMIESSSDPTINVFIGPSGTISPLHFDPKPNFFCQIRGRKFVRLVNPSFLSQVYMNPDPMYANSSVADLECPDYEQFPDLEGVESEDVVLEAGDCLFMPAKYLHLMRSLSPSISLSIWTG</sequence>
<evidence type="ECO:0000313" key="2">
    <source>
        <dbReference type="WBParaSite" id="JU765_v2.g8211.t2"/>
    </source>
</evidence>
<protein>
    <submittedName>
        <fullName evidence="2">JmjC domain-containing protein</fullName>
    </submittedName>
</protein>
<reference evidence="2" key="1">
    <citation type="submission" date="2022-11" db="UniProtKB">
        <authorList>
            <consortium name="WormBaseParasite"/>
        </authorList>
    </citation>
    <scope>IDENTIFICATION</scope>
</reference>
<organism evidence="1 2">
    <name type="scientific">Panagrolaimus sp. JU765</name>
    <dbReference type="NCBI Taxonomy" id="591449"/>
    <lineage>
        <taxon>Eukaryota</taxon>
        <taxon>Metazoa</taxon>
        <taxon>Ecdysozoa</taxon>
        <taxon>Nematoda</taxon>
        <taxon>Chromadorea</taxon>
        <taxon>Rhabditida</taxon>
        <taxon>Tylenchina</taxon>
        <taxon>Panagrolaimomorpha</taxon>
        <taxon>Panagrolaimoidea</taxon>
        <taxon>Panagrolaimidae</taxon>
        <taxon>Panagrolaimus</taxon>
    </lineage>
</organism>
<evidence type="ECO:0000313" key="1">
    <source>
        <dbReference type="Proteomes" id="UP000887576"/>
    </source>
</evidence>
<accession>A0AC34RML9</accession>
<proteinExistence type="predicted"/>
<dbReference type="Proteomes" id="UP000887576">
    <property type="component" value="Unplaced"/>
</dbReference>
<dbReference type="WBParaSite" id="JU765_v2.g8211.t2">
    <property type="protein sequence ID" value="JU765_v2.g8211.t2"/>
    <property type="gene ID" value="JU765_v2.g8211"/>
</dbReference>
<name>A0AC34RML9_9BILA</name>